<dbReference type="AlphaFoldDB" id="A0A0M4J2N4"/>
<feature type="transmembrane region" description="Helical" evidence="10">
    <location>
        <begin position="293"/>
        <end position="313"/>
    </location>
</feature>
<keyword evidence="8 10" id="KW-0675">Receptor</keyword>
<comment type="subcellular location">
    <subcellularLocation>
        <location evidence="1 10">Cell membrane</location>
        <topology evidence="1 10">Multi-pass membrane protein</topology>
    </subcellularLocation>
</comment>
<feature type="transmembrane region" description="Helical" evidence="10">
    <location>
        <begin position="148"/>
        <end position="170"/>
    </location>
</feature>
<evidence type="ECO:0000256" key="7">
    <source>
        <dbReference type="ARBA" id="ARBA00023136"/>
    </source>
</evidence>
<evidence type="ECO:0000256" key="9">
    <source>
        <dbReference type="ARBA" id="ARBA00023224"/>
    </source>
</evidence>
<evidence type="ECO:0000256" key="10">
    <source>
        <dbReference type="RuleBase" id="RU351113"/>
    </source>
</evidence>
<dbReference type="GO" id="GO:0004984">
    <property type="term" value="F:olfactory receptor activity"/>
    <property type="evidence" value="ECO:0007669"/>
    <property type="project" value="InterPro"/>
</dbReference>
<feature type="transmembrane region" description="Helical" evidence="10">
    <location>
        <begin position="52"/>
        <end position="80"/>
    </location>
</feature>
<dbReference type="EMBL" id="KP843233">
    <property type="protein sequence ID" value="ALD51369.1"/>
    <property type="molecule type" value="mRNA"/>
</dbReference>
<comment type="similarity">
    <text evidence="10">Belongs to the insect chemoreceptor superfamily. Heteromeric odorant receptor channel (TC 1.A.69) family.</text>
</comment>
<dbReference type="PANTHER" id="PTHR21137">
    <property type="entry name" value="ODORANT RECEPTOR"/>
    <property type="match status" value="1"/>
</dbReference>
<dbReference type="GO" id="GO:0005886">
    <property type="term" value="C:plasma membrane"/>
    <property type="evidence" value="ECO:0007669"/>
    <property type="project" value="UniProtKB-SubCell"/>
</dbReference>
<organism evidence="11">
    <name type="scientific">Locusta migratoria</name>
    <name type="common">Migratory locust</name>
    <dbReference type="NCBI Taxonomy" id="7004"/>
    <lineage>
        <taxon>Eukaryota</taxon>
        <taxon>Metazoa</taxon>
        <taxon>Ecdysozoa</taxon>
        <taxon>Arthropoda</taxon>
        <taxon>Hexapoda</taxon>
        <taxon>Insecta</taxon>
        <taxon>Pterygota</taxon>
        <taxon>Neoptera</taxon>
        <taxon>Polyneoptera</taxon>
        <taxon>Orthoptera</taxon>
        <taxon>Caelifera</taxon>
        <taxon>Acrididea</taxon>
        <taxon>Acridomorpha</taxon>
        <taxon>Acridoidea</taxon>
        <taxon>Acrididae</taxon>
        <taxon>Oedipodinae</taxon>
        <taxon>Locusta</taxon>
    </lineage>
</organism>
<keyword evidence="7 10" id="KW-0472">Membrane</keyword>
<keyword evidence="3 10" id="KW-0716">Sensory transduction</keyword>
<evidence type="ECO:0000313" key="11">
    <source>
        <dbReference type="EMBL" id="ALD51369.1"/>
    </source>
</evidence>
<keyword evidence="4 10" id="KW-0812">Transmembrane</keyword>
<keyword evidence="2" id="KW-1003">Cell membrane</keyword>
<dbReference type="GO" id="GO:0007165">
    <property type="term" value="P:signal transduction"/>
    <property type="evidence" value="ECO:0007669"/>
    <property type="project" value="UniProtKB-KW"/>
</dbReference>
<accession>A0A0M4J2N4</accession>
<evidence type="ECO:0000256" key="3">
    <source>
        <dbReference type="ARBA" id="ARBA00022606"/>
    </source>
</evidence>
<keyword evidence="6 10" id="KW-1133">Transmembrane helix</keyword>
<comment type="caution">
    <text evidence="10">Lacks conserved residue(s) required for the propagation of feature annotation.</text>
</comment>
<dbReference type="Pfam" id="PF02949">
    <property type="entry name" value="7tm_6"/>
    <property type="match status" value="1"/>
</dbReference>
<name>A0A0M4J2N4_LOCMI</name>
<reference evidence="11" key="1">
    <citation type="journal article" date="2015" name="Cell. Mol. Life Sci.">
        <title>Identification and functional analysis of olfactory receptor family reveal unusual characteristics of the olfactory system in the migratory locust.</title>
        <authorList>
            <person name="Wang Z."/>
            <person name="Yang P."/>
            <person name="Chen D."/>
            <person name="Jiang F."/>
            <person name="Li Y."/>
            <person name="Wang X."/>
            <person name="Kang L."/>
        </authorList>
    </citation>
    <scope>NUCLEOTIDE SEQUENCE</scope>
</reference>
<keyword evidence="5 10" id="KW-0552">Olfaction</keyword>
<feature type="transmembrane region" description="Helical" evidence="10">
    <location>
        <begin position="204"/>
        <end position="227"/>
    </location>
</feature>
<evidence type="ECO:0000256" key="8">
    <source>
        <dbReference type="ARBA" id="ARBA00023170"/>
    </source>
</evidence>
<feature type="transmembrane region" description="Helical" evidence="10">
    <location>
        <begin position="86"/>
        <end position="107"/>
    </location>
</feature>
<evidence type="ECO:0000256" key="6">
    <source>
        <dbReference type="ARBA" id="ARBA00022989"/>
    </source>
</evidence>
<evidence type="ECO:0000256" key="2">
    <source>
        <dbReference type="ARBA" id="ARBA00022475"/>
    </source>
</evidence>
<evidence type="ECO:0000256" key="4">
    <source>
        <dbReference type="ARBA" id="ARBA00022692"/>
    </source>
</evidence>
<evidence type="ECO:0000256" key="1">
    <source>
        <dbReference type="ARBA" id="ARBA00004651"/>
    </source>
</evidence>
<dbReference type="InterPro" id="IPR004117">
    <property type="entry name" value="7tm6_olfct_rcpt"/>
</dbReference>
<sequence length="418" mass="46298">MAKQKEKSSRLQDLDSGDGEDLSWDEVSHSVLKNSVRVLYCMGLWPLRSSRAYHCFTAFSLASSAVVIAMDIVAACYSLGDIDQMTGALSTILPMSGGLANGLLMILHRPDLCRVVRAVDRLVVHQQRYLRQDSHLAAVVARVRRQTLLVTIGVSCYLITIASYWIVIAFGKPTGLRVLPFVQLPWVQSSGLAHYWSTFAVQFYTAPFCSYATLSVEFFFLAVMLQLSAQFEILGSRFASLGRNPPPKAVVTTKSDMGTADSDAVYEELCLCVKTHQELLRFVRFLDDVMSPFAMLQFVAGTLAVCVVLFQAANNQDLNTNLKAAGWLPAPSLELYIYCGGAHEVVYEAEALVQAAYDCLWYNTAPRVSRAIRLVITRAQVPPVLTAGHLYPITRPTFVSLVNAAYSYYALLCQMQNK</sequence>
<protein>
    <recommendedName>
        <fullName evidence="10">Odorant receptor</fullName>
    </recommendedName>
</protein>
<dbReference type="PANTHER" id="PTHR21137:SF35">
    <property type="entry name" value="ODORANT RECEPTOR 19A-RELATED"/>
    <property type="match status" value="1"/>
</dbReference>
<evidence type="ECO:0000256" key="5">
    <source>
        <dbReference type="ARBA" id="ARBA00022725"/>
    </source>
</evidence>
<keyword evidence="9 10" id="KW-0807">Transducer</keyword>
<proteinExistence type="evidence at transcript level"/>
<reference evidence="11" key="2">
    <citation type="submission" date="2015-02" db="EMBL/GenBank/DDBJ databases">
        <authorList>
            <person name="Torres C."/>
        </authorList>
    </citation>
    <scope>NUCLEOTIDE SEQUENCE</scope>
</reference>
<dbReference type="GO" id="GO:0005549">
    <property type="term" value="F:odorant binding"/>
    <property type="evidence" value="ECO:0007669"/>
    <property type="project" value="InterPro"/>
</dbReference>